<evidence type="ECO:0000313" key="2">
    <source>
        <dbReference type="EMBL" id="KAK7044068.1"/>
    </source>
</evidence>
<feature type="compositionally biased region" description="Polar residues" evidence="1">
    <location>
        <begin position="41"/>
        <end position="54"/>
    </location>
</feature>
<feature type="region of interest" description="Disordered" evidence="1">
    <location>
        <begin position="196"/>
        <end position="234"/>
    </location>
</feature>
<feature type="region of interest" description="Disordered" evidence="1">
    <location>
        <begin position="248"/>
        <end position="282"/>
    </location>
</feature>
<comment type="caution">
    <text evidence="2">The sequence shown here is derived from an EMBL/GenBank/DDBJ whole genome shotgun (WGS) entry which is preliminary data.</text>
</comment>
<dbReference type="Proteomes" id="UP001383192">
    <property type="component" value="Unassembled WGS sequence"/>
</dbReference>
<evidence type="ECO:0000313" key="3">
    <source>
        <dbReference type="Proteomes" id="UP001383192"/>
    </source>
</evidence>
<sequence length="440" mass="48467">MNTSRSSSTSSADDSRERQEINARVSSKNLSSVDSFLVEPQLNSDVTLQSQRSRGTYEYKKLTTSTKITPSSPTSLTERQRSNMLNTRSPGLHDQAAVDRDTEVRSGIYMREASKESGRSLGNDGHVPSATSLRSPEHSRAVVTSTLPRLQTSGSGRRQSHTESCAATPPEDRAISTPCVDRAHSSISDMNSVTKLTKTPSRSLTNRALTDLSNRSLNVSPLPPSTNSPPLQRSLRRKKHLSVLRMSAPLPTHTKSSPILPTTPVTPRPQSQPFLTKSHATSSPESVATLSVPITNLHTHARAYSQPNVPRIGHPSRPYYSVIRKDVMSPPSPGTMPTPPLFIFTAPSTGDHLTHSELEDDDDFAQGCVGMRKVRHRSAPTLSQRERAALKLALEKGAQSPEEDDDSVLDMDRPLARTDTLKRKVNKLRRGIRDIWRRRS</sequence>
<protein>
    <submittedName>
        <fullName evidence="2">Uncharacterized protein</fullName>
    </submittedName>
</protein>
<reference evidence="2 3" key="1">
    <citation type="submission" date="2024-01" db="EMBL/GenBank/DDBJ databases">
        <title>A draft genome for a cacao thread blight-causing isolate of Paramarasmius palmivorus.</title>
        <authorList>
            <person name="Baruah I.K."/>
            <person name="Bukari Y."/>
            <person name="Amoako-Attah I."/>
            <person name="Meinhardt L.W."/>
            <person name="Bailey B.A."/>
            <person name="Cohen S.P."/>
        </authorList>
    </citation>
    <scope>NUCLEOTIDE SEQUENCE [LARGE SCALE GENOMIC DNA]</scope>
    <source>
        <strain evidence="2 3">GH-12</strain>
    </source>
</reference>
<proteinExistence type="predicted"/>
<organism evidence="2 3">
    <name type="scientific">Paramarasmius palmivorus</name>
    <dbReference type="NCBI Taxonomy" id="297713"/>
    <lineage>
        <taxon>Eukaryota</taxon>
        <taxon>Fungi</taxon>
        <taxon>Dikarya</taxon>
        <taxon>Basidiomycota</taxon>
        <taxon>Agaricomycotina</taxon>
        <taxon>Agaricomycetes</taxon>
        <taxon>Agaricomycetidae</taxon>
        <taxon>Agaricales</taxon>
        <taxon>Marasmiineae</taxon>
        <taxon>Marasmiaceae</taxon>
        <taxon>Paramarasmius</taxon>
    </lineage>
</organism>
<feature type="compositionally biased region" description="Polar residues" evidence="1">
    <location>
        <begin position="196"/>
        <end position="215"/>
    </location>
</feature>
<dbReference type="AlphaFoldDB" id="A0AAW0D135"/>
<feature type="region of interest" description="Disordered" evidence="1">
    <location>
        <begin position="1"/>
        <end position="176"/>
    </location>
</feature>
<gene>
    <name evidence="2" type="ORF">VNI00_007784</name>
</gene>
<feature type="compositionally biased region" description="Low complexity" evidence="1">
    <location>
        <begin position="62"/>
        <end position="77"/>
    </location>
</feature>
<accession>A0AAW0D135</accession>
<dbReference type="EMBL" id="JAYKXP010000026">
    <property type="protein sequence ID" value="KAK7044068.1"/>
    <property type="molecule type" value="Genomic_DNA"/>
</dbReference>
<feature type="compositionally biased region" description="Low complexity" evidence="1">
    <location>
        <begin position="1"/>
        <end position="12"/>
    </location>
</feature>
<name>A0AAW0D135_9AGAR</name>
<feature type="compositionally biased region" description="Polar residues" evidence="1">
    <location>
        <begin position="253"/>
        <end position="282"/>
    </location>
</feature>
<feature type="compositionally biased region" description="Polar residues" evidence="1">
    <location>
        <begin position="142"/>
        <end position="165"/>
    </location>
</feature>
<feature type="compositionally biased region" description="Polar residues" evidence="1">
    <location>
        <begin position="24"/>
        <end position="34"/>
    </location>
</feature>
<keyword evidence="3" id="KW-1185">Reference proteome</keyword>
<evidence type="ECO:0000256" key="1">
    <source>
        <dbReference type="SAM" id="MobiDB-lite"/>
    </source>
</evidence>